<evidence type="ECO:0000313" key="4">
    <source>
        <dbReference type="Proteomes" id="UP000054270"/>
    </source>
</evidence>
<keyword evidence="2" id="KW-1133">Transmembrane helix</keyword>
<feature type="region of interest" description="Disordered" evidence="1">
    <location>
        <begin position="1"/>
        <end position="24"/>
    </location>
</feature>
<evidence type="ECO:0000313" key="3">
    <source>
        <dbReference type="EMBL" id="KJA26274.1"/>
    </source>
</evidence>
<keyword evidence="2" id="KW-0812">Transmembrane</keyword>
<dbReference type="OMA" id="TWKEIWE"/>
<dbReference type="Proteomes" id="UP000054270">
    <property type="component" value="Unassembled WGS sequence"/>
</dbReference>
<feature type="transmembrane region" description="Helical" evidence="2">
    <location>
        <begin position="55"/>
        <end position="76"/>
    </location>
</feature>
<name>A0A0D2P5T4_HYPSF</name>
<reference evidence="4" key="1">
    <citation type="submission" date="2014-04" db="EMBL/GenBank/DDBJ databases">
        <title>Evolutionary Origins and Diversification of the Mycorrhizal Mutualists.</title>
        <authorList>
            <consortium name="DOE Joint Genome Institute"/>
            <consortium name="Mycorrhizal Genomics Consortium"/>
            <person name="Kohler A."/>
            <person name="Kuo A."/>
            <person name="Nagy L.G."/>
            <person name="Floudas D."/>
            <person name="Copeland A."/>
            <person name="Barry K.W."/>
            <person name="Cichocki N."/>
            <person name="Veneault-Fourrey C."/>
            <person name="LaButti K."/>
            <person name="Lindquist E.A."/>
            <person name="Lipzen A."/>
            <person name="Lundell T."/>
            <person name="Morin E."/>
            <person name="Murat C."/>
            <person name="Riley R."/>
            <person name="Ohm R."/>
            <person name="Sun H."/>
            <person name="Tunlid A."/>
            <person name="Henrissat B."/>
            <person name="Grigoriev I.V."/>
            <person name="Hibbett D.S."/>
            <person name="Martin F."/>
        </authorList>
    </citation>
    <scope>NUCLEOTIDE SEQUENCE [LARGE SCALE GENOMIC DNA]</scope>
    <source>
        <strain evidence="4">FD-334 SS-4</strain>
    </source>
</reference>
<gene>
    <name evidence="3" type="ORF">HYPSUDRAFT_36552</name>
</gene>
<dbReference type="OrthoDB" id="3187264at2759"/>
<sequence>MQNTASSTYTTGSPPSQVASGSKTASKSKHVADAAAAQAIRHVPWTEHTLRQLKLVLPGAAITYYLGTLNDFYNILGGDGGAWARLAGLGASGLGFTTVTLFLYVLLMPWVTGEEPNYQTWRESGILSSVIPALTGSIVVGWLLAVSTLGQWSSLGYVRSTIGVSAFYALTFGLLGLIPVPRNNRAKVH</sequence>
<dbReference type="AlphaFoldDB" id="A0A0D2P5T4"/>
<feature type="transmembrane region" description="Helical" evidence="2">
    <location>
        <begin position="126"/>
        <end position="145"/>
    </location>
</feature>
<feature type="transmembrane region" description="Helical" evidence="2">
    <location>
        <begin position="157"/>
        <end position="180"/>
    </location>
</feature>
<evidence type="ECO:0000256" key="1">
    <source>
        <dbReference type="SAM" id="MobiDB-lite"/>
    </source>
</evidence>
<organism evidence="3 4">
    <name type="scientific">Hypholoma sublateritium (strain FD-334 SS-4)</name>
    <dbReference type="NCBI Taxonomy" id="945553"/>
    <lineage>
        <taxon>Eukaryota</taxon>
        <taxon>Fungi</taxon>
        <taxon>Dikarya</taxon>
        <taxon>Basidiomycota</taxon>
        <taxon>Agaricomycotina</taxon>
        <taxon>Agaricomycetes</taxon>
        <taxon>Agaricomycetidae</taxon>
        <taxon>Agaricales</taxon>
        <taxon>Agaricineae</taxon>
        <taxon>Strophariaceae</taxon>
        <taxon>Hypholoma</taxon>
    </lineage>
</organism>
<dbReference type="EMBL" id="KN817528">
    <property type="protein sequence ID" value="KJA26274.1"/>
    <property type="molecule type" value="Genomic_DNA"/>
</dbReference>
<proteinExistence type="predicted"/>
<feature type="transmembrane region" description="Helical" evidence="2">
    <location>
        <begin position="82"/>
        <end position="106"/>
    </location>
</feature>
<accession>A0A0D2P5T4</accession>
<evidence type="ECO:0000256" key="2">
    <source>
        <dbReference type="SAM" id="Phobius"/>
    </source>
</evidence>
<keyword evidence="2" id="KW-0472">Membrane</keyword>
<protein>
    <submittedName>
        <fullName evidence="3">Uncharacterized protein</fullName>
    </submittedName>
</protein>
<keyword evidence="4" id="KW-1185">Reference proteome</keyword>